<organism evidence="4 5">
    <name type="scientific">Sporothrix curviconia</name>
    <dbReference type="NCBI Taxonomy" id="1260050"/>
    <lineage>
        <taxon>Eukaryota</taxon>
        <taxon>Fungi</taxon>
        <taxon>Dikarya</taxon>
        <taxon>Ascomycota</taxon>
        <taxon>Pezizomycotina</taxon>
        <taxon>Sordariomycetes</taxon>
        <taxon>Sordariomycetidae</taxon>
        <taxon>Ophiostomatales</taxon>
        <taxon>Ophiostomataceae</taxon>
        <taxon>Sporothrix</taxon>
    </lineage>
</organism>
<feature type="compositionally biased region" description="Polar residues" evidence="1">
    <location>
        <begin position="285"/>
        <end position="294"/>
    </location>
</feature>
<evidence type="ECO:0000256" key="2">
    <source>
        <dbReference type="SAM" id="Phobius"/>
    </source>
</evidence>
<keyword evidence="2" id="KW-1133">Transmembrane helix</keyword>
<evidence type="ECO:0008006" key="6">
    <source>
        <dbReference type="Google" id="ProtNLM"/>
    </source>
</evidence>
<feature type="signal peptide" evidence="3">
    <location>
        <begin position="1"/>
        <end position="20"/>
    </location>
</feature>
<evidence type="ECO:0000313" key="5">
    <source>
        <dbReference type="Proteomes" id="UP001642405"/>
    </source>
</evidence>
<evidence type="ECO:0000256" key="1">
    <source>
        <dbReference type="SAM" id="MobiDB-lite"/>
    </source>
</evidence>
<feature type="chain" id="PRO_5046728212" description="Extracellular membrane protein CFEM domain-containing protein" evidence="3">
    <location>
        <begin position="21"/>
        <end position="353"/>
    </location>
</feature>
<comment type="caution">
    <text evidence="4">The sequence shown here is derived from an EMBL/GenBank/DDBJ whole genome shotgun (WGS) entry which is preliminary data.</text>
</comment>
<gene>
    <name evidence="4" type="ORF">SCUCBS95973_009302</name>
</gene>
<keyword evidence="5" id="KW-1185">Reference proteome</keyword>
<keyword evidence="3" id="KW-0732">Signal</keyword>
<dbReference type="Proteomes" id="UP001642405">
    <property type="component" value="Unassembled WGS sequence"/>
</dbReference>
<keyword evidence="2" id="KW-0472">Membrane</keyword>
<feature type="compositionally biased region" description="Low complexity" evidence="1">
    <location>
        <begin position="307"/>
        <end position="324"/>
    </location>
</feature>
<name>A0ABP0CTS7_9PEZI</name>
<feature type="transmembrane region" description="Helical" evidence="2">
    <location>
        <begin position="222"/>
        <end position="247"/>
    </location>
</feature>
<evidence type="ECO:0000313" key="4">
    <source>
        <dbReference type="EMBL" id="CAK7235537.1"/>
    </source>
</evidence>
<sequence length="353" mass="36078">MRVSTQSAVGLLAFFGVASASASSSSSSSSSSLDLAECLNTKAATLAGLAACGHAGSIEYCLANRLPKESSLCSAEVLAQCFVNAGCQPDEALIEAAWTIKRCEAKDGELDELRRRKPVAAAAADNKGPVSTPALAATPVLALRADSTYSSTSTASLVCLTTTTISTTVCPVQSTGANAGKTTLSCFSTTALLPTCAAGLMCDTDNSSGETTCMKKQNDPGAAGIVIAIVFASGIVIAITTMCFFCCRERRQHARMAKAAEAAAIARQAAIDSKRPSAAVRNVTGGVSSGSNPDAQPLMGAQPMPPQHQYLPPQSSSSSMLSHQDTGLGLRGSETSGDLATGPNPFADQQQLR</sequence>
<keyword evidence="2" id="KW-0812">Transmembrane</keyword>
<reference evidence="4 5" key="1">
    <citation type="submission" date="2024-01" db="EMBL/GenBank/DDBJ databases">
        <authorList>
            <person name="Allen C."/>
            <person name="Tagirdzhanova G."/>
        </authorList>
    </citation>
    <scope>NUCLEOTIDE SEQUENCE [LARGE SCALE GENOMIC DNA]</scope>
</reference>
<dbReference type="EMBL" id="CAWUHB010000100">
    <property type="protein sequence ID" value="CAK7235537.1"/>
    <property type="molecule type" value="Genomic_DNA"/>
</dbReference>
<evidence type="ECO:0000256" key="3">
    <source>
        <dbReference type="SAM" id="SignalP"/>
    </source>
</evidence>
<proteinExistence type="predicted"/>
<protein>
    <recommendedName>
        <fullName evidence="6">Extracellular membrane protein CFEM domain-containing protein</fullName>
    </recommendedName>
</protein>
<accession>A0ABP0CTS7</accession>
<feature type="region of interest" description="Disordered" evidence="1">
    <location>
        <begin position="275"/>
        <end position="353"/>
    </location>
</feature>